<evidence type="ECO:0000256" key="1">
    <source>
        <dbReference type="ARBA" id="ARBA00023157"/>
    </source>
</evidence>
<feature type="domain" description="Copper type II ascorbate-dependent monooxygenase N-terminal" evidence="5">
    <location>
        <begin position="151"/>
        <end position="267"/>
    </location>
</feature>
<dbReference type="PANTHER" id="PTHR10157:SF23">
    <property type="entry name" value="MOXD1 HOMOLOG 1"/>
    <property type="match status" value="1"/>
</dbReference>
<evidence type="ECO:0000313" key="9">
    <source>
        <dbReference type="RefSeq" id="XP_022318473.1"/>
    </source>
</evidence>
<dbReference type="GO" id="GO:0005507">
    <property type="term" value="F:copper ion binding"/>
    <property type="evidence" value="ECO:0007669"/>
    <property type="project" value="InterPro"/>
</dbReference>
<proteinExistence type="predicted"/>
<feature type="compositionally biased region" description="Polar residues" evidence="3">
    <location>
        <begin position="95"/>
        <end position="108"/>
    </location>
</feature>
<feature type="region of interest" description="Disordered" evidence="3">
    <location>
        <begin position="80"/>
        <end position="111"/>
    </location>
</feature>
<protein>
    <submittedName>
        <fullName evidence="9 10">Tyramine beta-hydroxylase-like</fullName>
    </submittedName>
</protein>
<feature type="domain" description="Copper type II ascorbate-dependent monooxygenase C-terminal" evidence="6">
    <location>
        <begin position="288"/>
        <end position="434"/>
    </location>
</feature>
<feature type="chain" id="PRO_5044666185" evidence="4">
    <location>
        <begin position="19"/>
        <end position="571"/>
    </location>
</feature>
<dbReference type="InterPro" id="IPR014784">
    <property type="entry name" value="Cu2_ascorb_mOase-like_C"/>
</dbReference>
<dbReference type="InterPro" id="IPR036939">
    <property type="entry name" value="Cu2_ascorb_mOase_N_sf"/>
</dbReference>
<dbReference type="Pfam" id="PF03712">
    <property type="entry name" value="Cu2_monoox_C"/>
    <property type="match status" value="1"/>
</dbReference>
<dbReference type="Proteomes" id="UP000694844">
    <property type="component" value="Chromosome 2"/>
</dbReference>
<name>A0A8B8CRM6_CRAVI</name>
<evidence type="ECO:0000256" key="3">
    <source>
        <dbReference type="SAM" id="MobiDB-lite"/>
    </source>
</evidence>
<dbReference type="RefSeq" id="XP_022318473.1">
    <property type="nucleotide sequence ID" value="XM_022462765.1"/>
</dbReference>
<dbReference type="GO" id="GO:0004500">
    <property type="term" value="F:dopamine beta-monooxygenase activity"/>
    <property type="evidence" value="ECO:0007669"/>
    <property type="project" value="InterPro"/>
</dbReference>
<evidence type="ECO:0000313" key="8">
    <source>
        <dbReference type="Proteomes" id="UP000694844"/>
    </source>
</evidence>
<dbReference type="InterPro" id="IPR024548">
    <property type="entry name" value="Cu2_monoox_C"/>
</dbReference>
<dbReference type="InterPro" id="IPR000945">
    <property type="entry name" value="DBH-like"/>
</dbReference>
<dbReference type="InterPro" id="IPR057626">
    <property type="entry name" value="S-S_Temptin"/>
</dbReference>
<dbReference type="Gene3D" id="2.60.120.310">
    <property type="entry name" value="Copper type II, ascorbate-dependent monooxygenase, N-terminal domain"/>
    <property type="match status" value="1"/>
</dbReference>
<evidence type="ECO:0000259" key="7">
    <source>
        <dbReference type="Pfam" id="PF24784"/>
    </source>
</evidence>
<sequence>MLLRCICFLLLWSSRTLGFKSFQQRIPNGDSVPHPCKPNFLWHGVGHENELGGGSRNKFGLDFAAAGLKWTKELCRKDSDGDRRTNGEELGDPNCTWQKNSTPETNKGLSHPGVCEPHDSDICRPKNAWLKCELENFDCDAIKSPDVKNVTVRFPKTTVPSLETNYFCMTFDLPTDGDYHVIATTPVIDNVNVMHHMLLYGCDSDKQVEIDEPKSCQMGSGTCNTLFGGWTVGSAGQCLYKEAGFRIGQKGISRVMMQVHWNNPERRSDYQDSSGMTLYFTPNRRPNDAAILMIGQTFLKIPPGRERHTESALCDREDTRTLLAGPIHVVRASNHMHYLGREEFVELLREDKMVTYITNETTYSYDRPKFVSFPRPLKILPGDELKTTCVFKSTNKKTTTFSGRGTNDEMCFAFLTVFPAKNLLYRRCTQKGSLSWTKTRKESKPYYCDMTNFFNSSNPETKSLVQKMRDNCKSVSTCMQECKEVVKDLRKHPCLSGDVGKMHRINASYSDDEDVLLFRLMIQSCDLEIMDERSQNLTSNNQSSDGPKPRHFEMLSMYLLATLMSLRPHFL</sequence>
<dbReference type="SUPFAM" id="SSF49742">
    <property type="entry name" value="PHM/PNGase F"/>
    <property type="match status" value="2"/>
</dbReference>
<dbReference type="Gene3D" id="2.60.120.230">
    <property type="match status" value="1"/>
</dbReference>
<evidence type="ECO:0000313" key="10">
    <source>
        <dbReference type="RefSeq" id="XP_022318475.1"/>
    </source>
</evidence>
<keyword evidence="1" id="KW-1015">Disulfide bond</keyword>
<evidence type="ECO:0000256" key="2">
    <source>
        <dbReference type="ARBA" id="ARBA00023180"/>
    </source>
</evidence>
<organism evidence="8 9">
    <name type="scientific">Crassostrea virginica</name>
    <name type="common">Eastern oyster</name>
    <dbReference type="NCBI Taxonomy" id="6565"/>
    <lineage>
        <taxon>Eukaryota</taxon>
        <taxon>Metazoa</taxon>
        <taxon>Spiralia</taxon>
        <taxon>Lophotrochozoa</taxon>
        <taxon>Mollusca</taxon>
        <taxon>Bivalvia</taxon>
        <taxon>Autobranchia</taxon>
        <taxon>Pteriomorphia</taxon>
        <taxon>Ostreida</taxon>
        <taxon>Ostreoidea</taxon>
        <taxon>Ostreidae</taxon>
        <taxon>Crassostrea</taxon>
    </lineage>
</organism>
<dbReference type="InterPro" id="IPR000323">
    <property type="entry name" value="Cu2_ascorb_mOase_N"/>
</dbReference>
<feature type="domain" description="Temptin Cys/Cys disulfide" evidence="7">
    <location>
        <begin position="18"/>
        <end position="114"/>
    </location>
</feature>
<dbReference type="GeneID" id="111121470"/>
<evidence type="ECO:0000259" key="5">
    <source>
        <dbReference type="Pfam" id="PF01082"/>
    </source>
</evidence>
<dbReference type="KEGG" id="cvn:111121470"/>
<dbReference type="AlphaFoldDB" id="A0A8B8CRM6"/>
<keyword evidence="8" id="KW-1185">Reference proteome</keyword>
<evidence type="ECO:0000259" key="6">
    <source>
        <dbReference type="Pfam" id="PF03712"/>
    </source>
</evidence>
<reference evidence="9 10" key="1">
    <citation type="submission" date="2025-04" db="UniProtKB">
        <authorList>
            <consortium name="RefSeq"/>
        </authorList>
    </citation>
    <scope>IDENTIFICATION</scope>
    <source>
        <tissue evidence="9 10">Whole sample</tissue>
    </source>
</reference>
<dbReference type="PANTHER" id="PTHR10157">
    <property type="entry name" value="DOPAMINE BETA HYDROXYLASE RELATED"/>
    <property type="match status" value="1"/>
</dbReference>
<keyword evidence="4" id="KW-0732">Signal</keyword>
<evidence type="ECO:0000256" key="4">
    <source>
        <dbReference type="SAM" id="SignalP"/>
    </source>
</evidence>
<dbReference type="RefSeq" id="XP_022318475.1">
    <property type="nucleotide sequence ID" value="XM_022462767.1"/>
</dbReference>
<keyword evidence="2" id="KW-0325">Glycoprotein</keyword>
<dbReference type="Pfam" id="PF01082">
    <property type="entry name" value="Cu2_monooxygen"/>
    <property type="match status" value="1"/>
</dbReference>
<gene>
    <name evidence="9 10" type="primary">LOC111121470</name>
</gene>
<accession>A0A8B8CRM6</accession>
<dbReference type="InterPro" id="IPR008977">
    <property type="entry name" value="PHM/PNGase_F_dom_sf"/>
</dbReference>
<feature type="signal peptide" evidence="4">
    <location>
        <begin position="1"/>
        <end position="18"/>
    </location>
</feature>
<dbReference type="OrthoDB" id="10003276at2759"/>
<dbReference type="Pfam" id="PF24784">
    <property type="entry name" value="Temptin_C"/>
    <property type="match status" value="1"/>
</dbReference>